<evidence type="ECO:0000313" key="5">
    <source>
        <dbReference type="EMBL" id="TLP40574.1"/>
    </source>
</evidence>
<dbReference type="AlphaFoldDB" id="A0A5R8Y3C0"/>
<evidence type="ECO:0000256" key="2">
    <source>
        <dbReference type="ARBA" id="ARBA00022801"/>
    </source>
</evidence>
<evidence type="ECO:0000259" key="4">
    <source>
        <dbReference type="SMART" id="SM00797"/>
    </source>
</evidence>
<dbReference type="NCBIfam" id="TIGR00724">
    <property type="entry name" value="urea_amlyse_rel"/>
    <property type="match status" value="1"/>
</dbReference>
<dbReference type="EMBL" id="VANU01000001">
    <property type="protein sequence ID" value="TLP40574.1"/>
    <property type="molecule type" value="Genomic_DNA"/>
</dbReference>
<dbReference type="GO" id="GO:0005524">
    <property type="term" value="F:ATP binding"/>
    <property type="evidence" value="ECO:0007669"/>
    <property type="project" value="UniProtKB-KW"/>
</dbReference>
<dbReference type="GO" id="GO:0016787">
    <property type="term" value="F:hydrolase activity"/>
    <property type="evidence" value="ECO:0007669"/>
    <property type="project" value="UniProtKB-KW"/>
</dbReference>
<dbReference type="GO" id="GO:0016740">
    <property type="term" value="F:transferase activity"/>
    <property type="evidence" value="ECO:0007669"/>
    <property type="project" value="UniProtKB-KW"/>
</dbReference>
<dbReference type="OrthoDB" id="9768696at2"/>
<dbReference type="RefSeq" id="WP_138150864.1">
    <property type="nucleotide sequence ID" value="NZ_VANU01000001.1"/>
</dbReference>
<protein>
    <submittedName>
        <fullName evidence="5">Biotin-dependent carboxyltransferase family protein</fullName>
    </submittedName>
</protein>
<evidence type="ECO:0000313" key="6">
    <source>
        <dbReference type="Proteomes" id="UP000308901"/>
    </source>
</evidence>
<dbReference type="InterPro" id="IPR029000">
    <property type="entry name" value="Cyclophilin-like_dom_sf"/>
</dbReference>
<dbReference type="PANTHER" id="PTHR43309:SF5">
    <property type="entry name" value="5-OXOPROLINASE SUBUNIT C"/>
    <property type="match status" value="1"/>
</dbReference>
<dbReference type="InterPro" id="IPR003778">
    <property type="entry name" value="CT_A_B"/>
</dbReference>
<keyword evidence="2" id="KW-0378">Hydrolase</keyword>
<feature type="domain" description="Carboxyltransferase" evidence="4">
    <location>
        <begin position="24"/>
        <end position="298"/>
    </location>
</feature>
<name>A0A5R8Y3C0_9BACT</name>
<dbReference type="Gene3D" id="2.40.100.10">
    <property type="entry name" value="Cyclophilin-like"/>
    <property type="match status" value="1"/>
</dbReference>
<proteinExistence type="predicted"/>
<keyword evidence="6" id="KW-1185">Reference proteome</keyword>
<accession>A0A5R8Y3C0</accession>
<comment type="caution">
    <text evidence="5">The sequence shown here is derived from an EMBL/GenBank/DDBJ whole genome shotgun (WGS) entry which is preliminary data.</text>
</comment>
<dbReference type="InterPro" id="IPR052708">
    <property type="entry name" value="PxpC"/>
</dbReference>
<evidence type="ECO:0000256" key="1">
    <source>
        <dbReference type="ARBA" id="ARBA00022741"/>
    </source>
</evidence>
<sequence length="300" mass="33788">MSFKVLNSAFLTLIQDSGRFSYSHLGVTNSGFMDEYAAFACNKLLDNDIKGNLLEISFPNLHLEATKDTTLAFTGAFCELFINDEQKNTWCSHQVKKGDSIRIGSFKSGQRVYLGVKNGFILKKEFGSFSTTLKEGFGKILEKNSILDFEEFKGTKTKKWHKNYLPQYGNDLTLRVILSYQEDTFSNEAKELFFNNKYKITSDFNRMACKLDGKEIKSNINGVISEAISYGSIQIPNDGKPIILLKEAQTIGGYPKIGSVLSIDCFKLAQMKIGGTVNFKEISINQAQEKLKKFYSTFLS</sequence>
<reference evidence="5 6" key="1">
    <citation type="submission" date="2019-05" db="EMBL/GenBank/DDBJ databases">
        <title>Arcobacter sp. nov., isolated from sea sediment.</title>
        <authorList>
            <person name="Kim W."/>
        </authorList>
    </citation>
    <scope>NUCLEOTIDE SEQUENCE [LARGE SCALE GENOMIC DNA]</scope>
    <source>
        <strain evidence="5 6">CAU 1517</strain>
    </source>
</reference>
<dbReference type="PANTHER" id="PTHR43309">
    <property type="entry name" value="5-OXOPROLINASE SUBUNIT C"/>
    <property type="match status" value="1"/>
</dbReference>
<dbReference type="SMART" id="SM00797">
    <property type="entry name" value="AHS2"/>
    <property type="match status" value="1"/>
</dbReference>
<gene>
    <name evidence="5" type="ORF">FDK22_00745</name>
</gene>
<organism evidence="5 6">
    <name type="scientific">Arcobacter arenosus</name>
    <dbReference type="NCBI Taxonomy" id="2576037"/>
    <lineage>
        <taxon>Bacteria</taxon>
        <taxon>Pseudomonadati</taxon>
        <taxon>Campylobacterota</taxon>
        <taxon>Epsilonproteobacteria</taxon>
        <taxon>Campylobacterales</taxon>
        <taxon>Arcobacteraceae</taxon>
        <taxon>Arcobacter</taxon>
    </lineage>
</organism>
<keyword evidence="5" id="KW-0808">Transferase</keyword>
<dbReference type="Proteomes" id="UP000308901">
    <property type="component" value="Unassembled WGS sequence"/>
</dbReference>
<dbReference type="Pfam" id="PF02626">
    <property type="entry name" value="CT_A_B"/>
    <property type="match status" value="1"/>
</dbReference>
<keyword evidence="3" id="KW-0067">ATP-binding</keyword>
<keyword evidence="1" id="KW-0547">Nucleotide-binding</keyword>
<evidence type="ECO:0000256" key="3">
    <source>
        <dbReference type="ARBA" id="ARBA00022840"/>
    </source>
</evidence>